<dbReference type="EMBL" id="MU006222">
    <property type="protein sequence ID" value="KAF2828730.1"/>
    <property type="molecule type" value="Genomic_DNA"/>
</dbReference>
<sequence length="70" mass="8368">MLTWYASLDIFSRRVSWRTQIVHQGLVPRHEPIHHVHHHHHHLHFLLPVVIALVHSSPWSRFQHLPARSS</sequence>
<evidence type="ECO:0000313" key="2">
    <source>
        <dbReference type="Proteomes" id="UP000799424"/>
    </source>
</evidence>
<accession>A0A6A7A603</accession>
<dbReference type="AlphaFoldDB" id="A0A6A7A603"/>
<name>A0A6A7A603_9PLEO</name>
<keyword evidence="2" id="KW-1185">Reference proteome</keyword>
<organism evidence="1 2">
    <name type="scientific">Ophiobolus disseminans</name>
    <dbReference type="NCBI Taxonomy" id="1469910"/>
    <lineage>
        <taxon>Eukaryota</taxon>
        <taxon>Fungi</taxon>
        <taxon>Dikarya</taxon>
        <taxon>Ascomycota</taxon>
        <taxon>Pezizomycotina</taxon>
        <taxon>Dothideomycetes</taxon>
        <taxon>Pleosporomycetidae</taxon>
        <taxon>Pleosporales</taxon>
        <taxon>Pleosporineae</taxon>
        <taxon>Phaeosphaeriaceae</taxon>
        <taxon>Ophiobolus</taxon>
    </lineage>
</organism>
<gene>
    <name evidence="1" type="ORF">CC86DRAFT_197244</name>
</gene>
<dbReference type="Proteomes" id="UP000799424">
    <property type="component" value="Unassembled WGS sequence"/>
</dbReference>
<protein>
    <submittedName>
        <fullName evidence="1">Uncharacterized protein</fullName>
    </submittedName>
</protein>
<proteinExistence type="predicted"/>
<reference evidence="1" key="1">
    <citation type="journal article" date="2020" name="Stud. Mycol.">
        <title>101 Dothideomycetes genomes: a test case for predicting lifestyles and emergence of pathogens.</title>
        <authorList>
            <person name="Haridas S."/>
            <person name="Albert R."/>
            <person name="Binder M."/>
            <person name="Bloem J."/>
            <person name="Labutti K."/>
            <person name="Salamov A."/>
            <person name="Andreopoulos B."/>
            <person name="Baker S."/>
            <person name="Barry K."/>
            <person name="Bills G."/>
            <person name="Bluhm B."/>
            <person name="Cannon C."/>
            <person name="Castanera R."/>
            <person name="Culley D."/>
            <person name="Daum C."/>
            <person name="Ezra D."/>
            <person name="Gonzalez J."/>
            <person name="Henrissat B."/>
            <person name="Kuo A."/>
            <person name="Liang C."/>
            <person name="Lipzen A."/>
            <person name="Lutzoni F."/>
            <person name="Magnuson J."/>
            <person name="Mondo S."/>
            <person name="Nolan M."/>
            <person name="Ohm R."/>
            <person name="Pangilinan J."/>
            <person name="Park H.-J."/>
            <person name="Ramirez L."/>
            <person name="Alfaro M."/>
            <person name="Sun H."/>
            <person name="Tritt A."/>
            <person name="Yoshinaga Y."/>
            <person name="Zwiers L.-H."/>
            <person name="Turgeon B."/>
            <person name="Goodwin S."/>
            <person name="Spatafora J."/>
            <person name="Crous P."/>
            <person name="Grigoriev I."/>
        </authorList>
    </citation>
    <scope>NUCLEOTIDE SEQUENCE</scope>
    <source>
        <strain evidence="1">CBS 113818</strain>
    </source>
</reference>
<evidence type="ECO:0000313" key="1">
    <source>
        <dbReference type="EMBL" id="KAF2828730.1"/>
    </source>
</evidence>